<dbReference type="Gene3D" id="3.10.100.10">
    <property type="entry name" value="Mannose-Binding Protein A, subunit A"/>
    <property type="match status" value="1"/>
</dbReference>
<dbReference type="InterPro" id="IPR016187">
    <property type="entry name" value="CTDL_fold"/>
</dbReference>
<dbReference type="InterPro" id="IPR018378">
    <property type="entry name" value="C-type_lectin_CS"/>
</dbReference>
<dbReference type="CDD" id="cd03590">
    <property type="entry name" value="CLECT_DC-SIGN_like"/>
    <property type="match status" value="1"/>
</dbReference>
<evidence type="ECO:0000259" key="4">
    <source>
        <dbReference type="PROSITE" id="PS50041"/>
    </source>
</evidence>
<dbReference type="PROSITE" id="PS00615">
    <property type="entry name" value="C_TYPE_LECTIN_1"/>
    <property type="match status" value="1"/>
</dbReference>
<dbReference type="EMBL" id="JABFDY010000028">
    <property type="protein sequence ID" value="KAF7686737.1"/>
    <property type="molecule type" value="Genomic_DNA"/>
</dbReference>
<dbReference type="InterPro" id="IPR001304">
    <property type="entry name" value="C-type_lectin-like"/>
</dbReference>
<organism evidence="5 6">
    <name type="scientific">Silurus meridionalis</name>
    <name type="common">Southern catfish</name>
    <name type="synonym">Silurus soldatovi meridionalis</name>
    <dbReference type="NCBI Taxonomy" id="175797"/>
    <lineage>
        <taxon>Eukaryota</taxon>
        <taxon>Metazoa</taxon>
        <taxon>Chordata</taxon>
        <taxon>Craniata</taxon>
        <taxon>Vertebrata</taxon>
        <taxon>Euteleostomi</taxon>
        <taxon>Actinopterygii</taxon>
        <taxon>Neopterygii</taxon>
        <taxon>Teleostei</taxon>
        <taxon>Ostariophysi</taxon>
        <taxon>Siluriformes</taxon>
        <taxon>Siluridae</taxon>
        <taxon>Silurus</taxon>
    </lineage>
</organism>
<reference evidence="5" key="1">
    <citation type="submission" date="2020-08" db="EMBL/GenBank/DDBJ databases">
        <title>Chromosome-level assembly of Southern catfish (Silurus meridionalis) provides insights into visual adaptation to the nocturnal and benthic lifestyles.</title>
        <authorList>
            <person name="Zhang Y."/>
            <person name="Wang D."/>
            <person name="Peng Z."/>
        </authorList>
    </citation>
    <scope>NUCLEOTIDE SEQUENCE</scope>
    <source>
        <strain evidence="5">SWU-2019-XX</strain>
        <tissue evidence="5">Muscle</tissue>
    </source>
</reference>
<evidence type="ECO:0000256" key="2">
    <source>
        <dbReference type="ARBA" id="ARBA00023157"/>
    </source>
</evidence>
<dbReference type="Proteomes" id="UP000606274">
    <property type="component" value="Unassembled WGS sequence"/>
</dbReference>
<dbReference type="InterPro" id="IPR033989">
    <property type="entry name" value="CD209-like_CTLD"/>
</dbReference>
<keyword evidence="2" id="KW-1015">Disulfide bond</keyword>
<name>A0A8T0A741_SILME</name>
<dbReference type="SUPFAM" id="SSF56436">
    <property type="entry name" value="C-type lectin-like"/>
    <property type="match status" value="1"/>
</dbReference>
<keyword evidence="3" id="KW-1133">Transmembrane helix</keyword>
<gene>
    <name evidence="5" type="ORF">HF521_015130</name>
</gene>
<dbReference type="OrthoDB" id="6337382at2759"/>
<dbReference type="InterPro" id="IPR050111">
    <property type="entry name" value="C-type_lectin/snaclec_domain"/>
</dbReference>
<evidence type="ECO:0000313" key="5">
    <source>
        <dbReference type="EMBL" id="KAF7686737.1"/>
    </source>
</evidence>
<keyword evidence="6" id="KW-1185">Reference proteome</keyword>
<accession>A0A8T0A741</accession>
<protein>
    <recommendedName>
        <fullName evidence="4">C-type lectin domain-containing protein</fullName>
    </recommendedName>
</protein>
<dbReference type="AlphaFoldDB" id="A0A8T0A741"/>
<evidence type="ECO:0000313" key="6">
    <source>
        <dbReference type="Proteomes" id="UP000606274"/>
    </source>
</evidence>
<dbReference type="Pfam" id="PF00059">
    <property type="entry name" value="Lectin_C"/>
    <property type="match status" value="1"/>
</dbReference>
<dbReference type="PANTHER" id="PTHR22803">
    <property type="entry name" value="MANNOSE, PHOSPHOLIPASE, LECTIN RECEPTOR RELATED"/>
    <property type="match status" value="1"/>
</dbReference>
<dbReference type="GO" id="GO:0030246">
    <property type="term" value="F:carbohydrate binding"/>
    <property type="evidence" value="ECO:0007669"/>
    <property type="project" value="UniProtKB-KW"/>
</dbReference>
<keyword evidence="3" id="KW-0812">Transmembrane</keyword>
<keyword evidence="3" id="KW-0472">Membrane</keyword>
<comment type="caution">
    <text evidence="5">The sequence shown here is derived from an EMBL/GenBank/DDBJ whole genome shotgun (WGS) entry which is preliminary data.</text>
</comment>
<sequence>MKEIYVNAEVTAQSRVDTDTEGSYENAYVNEDHFRSKQFKNVKQAKKSGMNPVWNKCYRASTVCLLLLCILLLIATIMLWMQFHILYTEKGQLQKQKDELQKTLNNSVTSLCKDTLRIFNSSIYYISTERKNWTESRVDCRERGADLVIVDSLEEEEFLLKHLGRNRAWLGLSDRDTEGEWKWVDGTPLTTAFWREGEPNNSNNEDCAEIVGTANWKSWNDTPCSRNNSWICEKNSF</sequence>
<proteinExistence type="predicted"/>
<dbReference type="SMART" id="SM00034">
    <property type="entry name" value="CLECT"/>
    <property type="match status" value="1"/>
</dbReference>
<feature type="transmembrane region" description="Helical" evidence="3">
    <location>
        <begin position="60"/>
        <end position="87"/>
    </location>
</feature>
<dbReference type="InterPro" id="IPR016186">
    <property type="entry name" value="C-type_lectin-like/link_sf"/>
</dbReference>
<keyword evidence="1" id="KW-0430">Lectin</keyword>
<dbReference type="PROSITE" id="PS50041">
    <property type="entry name" value="C_TYPE_LECTIN_2"/>
    <property type="match status" value="1"/>
</dbReference>
<evidence type="ECO:0000256" key="3">
    <source>
        <dbReference type="SAM" id="Phobius"/>
    </source>
</evidence>
<feature type="domain" description="C-type lectin" evidence="4">
    <location>
        <begin position="119"/>
        <end position="233"/>
    </location>
</feature>
<evidence type="ECO:0000256" key="1">
    <source>
        <dbReference type="ARBA" id="ARBA00022734"/>
    </source>
</evidence>